<gene>
    <name evidence="2" type="ORF">FG385_03745</name>
</gene>
<protein>
    <submittedName>
        <fullName evidence="2">Uncharacterized protein</fullName>
    </submittedName>
</protein>
<evidence type="ECO:0000313" key="3">
    <source>
        <dbReference type="Proteomes" id="UP000305546"/>
    </source>
</evidence>
<sequence>MIFIGRPSVISGSTARRPRARSDDVMPLLAGQFPHRSPVFCGVYDIAARTGGGQIERAGPPGSGNGAAVLDEDGEPADFGLEEVREVRRSVRPGEDGVCSITLGRTAVRSSLSACS</sequence>
<dbReference type="Proteomes" id="UP000305546">
    <property type="component" value="Unassembled WGS sequence"/>
</dbReference>
<feature type="region of interest" description="Disordered" evidence="1">
    <location>
        <begin position="54"/>
        <end position="73"/>
    </location>
</feature>
<organism evidence="2 3">
    <name type="scientific">Amycolatopsis alkalitolerans</name>
    <dbReference type="NCBI Taxonomy" id="2547244"/>
    <lineage>
        <taxon>Bacteria</taxon>
        <taxon>Bacillati</taxon>
        <taxon>Actinomycetota</taxon>
        <taxon>Actinomycetes</taxon>
        <taxon>Pseudonocardiales</taxon>
        <taxon>Pseudonocardiaceae</taxon>
        <taxon>Amycolatopsis</taxon>
    </lineage>
</organism>
<dbReference type="AlphaFoldDB" id="A0A5C4M8M2"/>
<dbReference type="EMBL" id="VDFW01000002">
    <property type="protein sequence ID" value="TNC29203.1"/>
    <property type="molecule type" value="Genomic_DNA"/>
</dbReference>
<accession>A0A5C4M8M2</accession>
<evidence type="ECO:0000313" key="2">
    <source>
        <dbReference type="EMBL" id="TNC29203.1"/>
    </source>
</evidence>
<keyword evidence="3" id="KW-1185">Reference proteome</keyword>
<reference evidence="2 3" key="1">
    <citation type="submission" date="2019-06" db="EMBL/GenBank/DDBJ databases">
        <title>Amycolatopsis alkalitolerans sp. nov., isolated from Gastrodia elata Blume.</title>
        <authorList>
            <person name="Narsing Rao M.P."/>
            <person name="Li W.J."/>
        </authorList>
    </citation>
    <scope>NUCLEOTIDE SEQUENCE [LARGE SCALE GENOMIC DNA]</scope>
    <source>
        <strain evidence="2 3">SYSUP0005</strain>
    </source>
</reference>
<comment type="caution">
    <text evidence="2">The sequence shown here is derived from an EMBL/GenBank/DDBJ whole genome shotgun (WGS) entry which is preliminary data.</text>
</comment>
<name>A0A5C4M8M2_9PSEU</name>
<proteinExistence type="predicted"/>
<evidence type="ECO:0000256" key="1">
    <source>
        <dbReference type="SAM" id="MobiDB-lite"/>
    </source>
</evidence>
<dbReference type="RefSeq" id="WP_139095147.1">
    <property type="nucleotide sequence ID" value="NZ_VDFW01000002.1"/>
</dbReference>